<evidence type="ECO:0000313" key="3">
    <source>
        <dbReference type="Proteomes" id="UP001197247"/>
    </source>
</evidence>
<name>A0ABS5TQQ5_9ACTN</name>
<organism evidence="2 3">
    <name type="scientific">Kineosporia corallincola</name>
    <dbReference type="NCBI Taxonomy" id="2835133"/>
    <lineage>
        <taxon>Bacteria</taxon>
        <taxon>Bacillati</taxon>
        <taxon>Actinomycetota</taxon>
        <taxon>Actinomycetes</taxon>
        <taxon>Kineosporiales</taxon>
        <taxon>Kineosporiaceae</taxon>
        <taxon>Kineosporia</taxon>
    </lineage>
</organism>
<evidence type="ECO:0000259" key="1">
    <source>
        <dbReference type="Pfam" id="PF12680"/>
    </source>
</evidence>
<proteinExistence type="predicted"/>
<dbReference type="EMBL" id="JAHBAY010000012">
    <property type="protein sequence ID" value="MBT0772528.1"/>
    <property type="molecule type" value="Genomic_DNA"/>
</dbReference>
<comment type="caution">
    <text evidence="2">The sequence shown here is derived from an EMBL/GenBank/DDBJ whole genome shotgun (WGS) entry which is preliminary data.</text>
</comment>
<dbReference type="Pfam" id="PF12680">
    <property type="entry name" value="SnoaL_2"/>
    <property type="match status" value="1"/>
</dbReference>
<dbReference type="InterPro" id="IPR032710">
    <property type="entry name" value="NTF2-like_dom_sf"/>
</dbReference>
<keyword evidence="3" id="KW-1185">Reference proteome</keyword>
<dbReference type="Proteomes" id="UP001197247">
    <property type="component" value="Unassembled WGS sequence"/>
</dbReference>
<dbReference type="Gene3D" id="3.10.450.50">
    <property type="match status" value="1"/>
</dbReference>
<gene>
    <name evidence="2" type="ORF">KIH74_26515</name>
</gene>
<reference evidence="2 3" key="1">
    <citation type="submission" date="2021-05" db="EMBL/GenBank/DDBJ databases">
        <title>Kineosporia and Streptomyces sp. nov. two new marine actinobacteria isolated from Coral.</title>
        <authorList>
            <person name="Buangrab K."/>
            <person name="Sutthacheep M."/>
            <person name="Yeemin T."/>
            <person name="Harunari E."/>
            <person name="Igarashi Y."/>
            <person name="Kanchanasin P."/>
            <person name="Tanasupawat S."/>
            <person name="Phongsopitanun W."/>
        </authorList>
    </citation>
    <scope>NUCLEOTIDE SEQUENCE [LARGE SCALE GENOMIC DNA]</scope>
    <source>
        <strain evidence="2 3">J2-2</strain>
    </source>
</reference>
<evidence type="ECO:0000313" key="2">
    <source>
        <dbReference type="EMBL" id="MBT0772528.1"/>
    </source>
</evidence>
<dbReference type="SUPFAM" id="SSF54427">
    <property type="entry name" value="NTF2-like"/>
    <property type="match status" value="1"/>
</dbReference>
<protein>
    <submittedName>
        <fullName evidence="2">Nuclear transport factor 2 family protein</fullName>
    </submittedName>
</protein>
<feature type="domain" description="SnoaL-like" evidence="1">
    <location>
        <begin position="16"/>
        <end position="114"/>
    </location>
</feature>
<dbReference type="RefSeq" id="WP_214159061.1">
    <property type="nucleotide sequence ID" value="NZ_JAHBAY010000012.1"/>
</dbReference>
<sequence>MDDDQLLALMRANLHDVFGQRDPQARRAVAERIYTQDVEFSDDEGVVTGWDGITGKAQAVLGAVPADFVFAEDGPFYAAGDEVALAWTFGPDGGEPAVRGIDIGTITGGRISRMRTLLAR</sequence>
<dbReference type="InterPro" id="IPR037401">
    <property type="entry name" value="SnoaL-like"/>
</dbReference>
<accession>A0ABS5TQQ5</accession>